<keyword evidence="6" id="KW-0028">Amino-acid biosynthesis</keyword>
<dbReference type="CDD" id="cd00712">
    <property type="entry name" value="AsnB"/>
    <property type="match status" value="1"/>
</dbReference>
<dbReference type="InterPro" id="IPR051786">
    <property type="entry name" value="ASN_synthetase/amidase"/>
</dbReference>
<dbReference type="Proteomes" id="UP000605784">
    <property type="component" value="Unassembled WGS sequence"/>
</dbReference>
<feature type="domain" description="Glutamine amidotransferase type-2" evidence="9">
    <location>
        <begin position="2"/>
        <end position="209"/>
    </location>
</feature>
<accession>A0A830GJC5</accession>
<dbReference type="EC" id="6.3.5.4" evidence="5"/>
<evidence type="ECO:0000259" key="9">
    <source>
        <dbReference type="PROSITE" id="PS51278"/>
    </source>
</evidence>
<evidence type="ECO:0000313" key="10">
    <source>
        <dbReference type="EMBL" id="GGN88051.1"/>
    </source>
</evidence>
<dbReference type="InterPro" id="IPR029055">
    <property type="entry name" value="Ntn_hydrolases_N"/>
</dbReference>
<evidence type="ECO:0000256" key="6">
    <source>
        <dbReference type="PIRSR" id="PIRSR001589-1"/>
    </source>
</evidence>
<dbReference type="AlphaFoldDB" id="A0A830GJC5"/>
<feature type="site" description="Important for beta-aspartyl-AMP intermediate formation" evidence="8">
    <location>
        <position position="357"/>
    </location>
</feature>
<dbReference type="PIRSF" id="PIRSF001589">
    <property type="entry name" value="Asn_synthetase_glu-h"/>
    <property type="match status" value="1"/>
</dbReference>
<gene>
    <name evidence="10" type="primary">asnB</name>
    <name evidence="10" type="ORF">GCM10009030_07340</name>
</gene>
<dbReference type="NCBIfam" id="TIGR01536">
    <property type="entry name" value="asn_synth_AEB"/>
    <property type="match status" value="1"/>
</dbReference>
<dbReference type="PROSITE" id="PS51278">
    <property type="entry name" value="GATASE_TYPE_2"/>
    <property type="match status" value="1"/>
</dbReference>
<evidence type="ECO:0000256" key="1">
    <source>
        <dbReference type="ARBA" id="ARBA00005752"/>
    </source>
</evidence>
<feature type="binding site" evidence="7">
    <location>
        <position position="283"/>
    </location>
    <ligand>
        <name>ATP</name>
        <dbReference type="ChEBI" id="CHEBI:30616"/>
    </ligand>
</feature>
<dbReference type="GO" id="GO:0006529">
    <property type="term" value="P:asparagine biosynthetic process"/>
    <property type="evidence" value="ECO:0007669"/>
    <property type="project" value="UniProtKB-KW"/>
</dbReference>
<comment type="similarity">
    <text evidence="1">Belongs to the asparagine synthetase family.</text>
</comment>
<keyword evidence="3 5" id="KW-0067">ATP-binding</keyword>
<dbReference type="InterPro" id="IPR014729">
    <property type="entry name" value="Rossmann-like_a/b/a_fold"/>
</dbReference>
<dbReference type="SUPFAM" id="SSF56235">
    <property type="entry name" value="N-terminal nucleophile aminohydrolases (Ntn hydrolases)"/>
    <property type="match status" value="1"/>
</dbReference>
<evidence type="ECO:0000256" key="2">
    <source>
        <dbReference type="ARBA" id="ARBA00022741"/>
    </source>
</evidence>
<dbReference type="EMBL" id="BMOU01000001">
    <property type="protein sequence ID" value="GGN88051.1"/>
    <property type="molecule type" value="Genomic_DNA"/>
</dbReference>
<feature type="active site" description="For GATase activity" evidence="6">
    <location>
        <position position="2"/>
    </location>
</feature>
<organism evidence="10 11">
    <name type="scientific">Haloarcula pellucida</name>
    <dbReference type="NCBI Taxonomy" id="1427151"/>
    <lineage>
        <taxon>Archaea</taxon>
        <taxon>Methanobacteriati</taxon>
        <taxon>Methanobacteriota</taxon>
        <taxon>Stenosarchaea group</taxon>
        <taxon>Halobacteria</taxon>
        <taxon>Halobacteriales</taxon>
        <taxon>Haloarculaceae</taxon>
        <taxon>Haloarcula</taxon>
    </lineage>
</organism>
<evidence type="ECO:0000256" key="4">
    <source>
        <dbReference type="ARBA" id="ARBA00022962"/>
    </source>
</evidence>
<name>A0A830GJC5_9EURY</name>
<dbReference type="SUPFAM" id="SSF52402">
    <property type="entry name" value="Adenine nucleotide alpha hydrolases-like"/>
    <property type="match status" value="1"/>
</dbReference>
<keyword evidence="6" id="KW-0061">Asparagine biosynthesis</keyword>
<comment type="catalytic activity">
    <reaction evidence="5">
        <text>L-aspartate + L-glutamine + ATP + H2O = L-asparagine + L-glutamate + AMP + diphosphate + H(+)</text>
        <dbReference type="Rhea" id="RHEA:12228"/>
        <dbReference type="ChEBI" id="CHEBI:15377"/>
        <dbReference type="ChEBI" id="CHEBI:15378"/>
        <dbReference type="ChEBI" id="CHEBI:29985"/>
        <dbReference type="ChEBI" id="CHEBI:29991"/>
        <dbReference type="ChEBI" id="CHEBI:30616"/>
        <dbReference type="ChEBI" id="CHEBI:33019"/>
        <dbReference type="ChEBI" id="CHEBI:58048"/>
        <dbReference type="ChEBI" id="CHEBI:58359"/>
        <dbReference type="ChEBI" id="CHEBI:456215"/>
        <dbReference type="EC" id="6.3.5.4"/>
    </reaction>
</comment>
<dbReference type="GO" id="GO:0005829">
    <property type="term" value="C:cytosol"/>
    <property type="evidence" value="ECO:0007669"/>
    <property type="project" value="TreeGrafter"/>
</dbReference>
<proteinExistence type="inferred from homology"/>
<dbReference type="GO" id="GO:0005524">
    <property type="term" value="F:ATP binding"/>
    <property type="evidence" value="ECO:0007669"/>
    <property type="project" value="UniProtKB-KW"/>
</dbReference>
<dbReference type="Pfam" id="PF13537">
    <property type="entry name" value="GATase_7"/>
    <property type="match status" value="1"/>
</dbReference>
<dbReference type="GO" id="GO:0004066">
    <property type="term" value="F:asparagine synthase (glutamine-hydrolyzing) activity"/>
    <property type="evidence" value="ECO:0007669"/>
    <property type="project" value="UniProtKB-EC"/>
</dbReference>
<dbReference type="InterPro" id="IPR006426">
    <property type="entry name" value="Asn_synth_AEB"/>
</dbReference>
<reference evidence="10" key="1">
    <citation type="journal article" date="2014" name="Int. J. Syst. Evol. Microbiol.">
        <title>Complete genome sequence of Corynebacterium casei LMG S-19264T (=DSM 44701T), isolated from a smear-ripened cheese.</title>
        <authorList>
            <consortium name="US DOE Joint Genome Institute (JGI-PGF)"/>
            <person name="Walter F."/>
            <person name="Albersmeier A."/>
            <person name="Kalinowski J."/>
            <person name="Ruckert C."/>
        </authorList>
    </citation>
    <scope>NUCLEOTIDE SEQUENCE</scope>
    <source>
        <strain evidence="10">JCM 17820</strain>
    </source>
</reference>
<dbReference type="PANTHER" id="PTHR43284">
    <property type="entry name" value="ASPARAGINE SYNTHETASE (GLUTAMINE-HYDROLYZING)"/>
    <property type="match status" value="1"/>
</dbReference>
<keyword evidence="11" id="KW-1185">Reference proteome</keyword>
<dbReference type="InterPro" id="IPR033738">
    <property type="entry name" value="AsnB_N"/>
</dbReference>
<protein>
    <recommendedName>
        <fullName evidence="5">Putative asparagine synthetase [glutamine-hydrolyzing]</fullName>
        <ecNumber evidence="5">6.3.5.4</ecNumber>
    </recommendedName>
</protein>
<evidence type="ECO:0000256" key="7">
    <source>
        <dbReference type="PIRSR" id="PIRSR001589-2"/>
    </source>
</evidence>
<evidence type="ECO:0000256" key="5">
    <source>
        <dbReference type="PIRNR" id="PIRNR001589"/>
    </source>
</evidence>
<keyword evidence="2 5" id="KW-0547">Nucleotide-binding</keyword>
<reference evidence="10" key="2">
    <citation type="submission" date="2020-09" db="EMBL/GenBank/DDBJ databases">
        <authorList>
            <person name="Sun Q."/>
            <person name="Ohkuma M."/>
        </authorList>
    </citation>
    <scope>NUCLEOTIDE SEQUENCE</scope>
    <source>
        <strain evidence="10">JCM 17820</strain>
    </source>
</reference>
<evidence type="ECO:0000256" key="8">
    <source>
        <dbReference type="PIRSR" id="PIRSR001589-3"/>
    </source>
</evidence>
<sequence>MCGIAGVYGWVDENRLDEMLACIRHRGPDEGGRHVDERAGVMLGMRRLSIVDLAGGSQPIYNEDDTVAVVFNGEIYNRDSLRAELESAGHTFTTDSDTEVLVHGWEEWGQSLPERLNGMFAFAVYDEADESVFLARDRVGIKPLYVATVDDGLAFASELRQLLRAGVSRDVDPRAVHNFFSVRYTPGSETLLSAVEKVEPGTSLLVTDDGVERRRYWELSPSPVTGTRDAIADRIRDLLDTSVQRRLMADVPVGAFLSGGLDSSAIVGLANEHYDGDLQTFSVGFQQAEADESEEARFVADHFGTDHHELTVDIDDMDVFSDLVAHYGEPLADAAALPTMLVSAYAADEVKCVLTGEGADELFAGYHRHRLLPKHRQYARYLPRFAFDAAGAVSEYTGPLRRPVRYAASLESDRRAILESARRYDDERPETYLETGHDTESSGLTEKVETATARANDDTLQRLTAYDISYWLPDDLLYKVDRASMAASLEARVPFLDHELVEYAYNVPSDYKLAGYKRALTDAVDDVVPARILERDKHGFNVPVSEWFRRDHDAIAGWLTEAYVGATPYLDSDAVFALRRAHRRGNADHGMTLWKVLTYVAWYDEFVRAD</sequence>
<dbReference type="CDD" id="cd01991">
    <property type="entry name" value="Asn_synthase_B_C"/>
    <property type="match status" value="1"/>
</dbReference>
<dbReference type="Gene3D" id="3.60.20.10">
    <property type="entry name" value="Glutamine Phosphoribosylpyrophosphate, subunit 1, domain 1"/>
    <property type="match status" value="1"/>
</dbReference>
<dbReference type="PANTHER" id="PTHR43284:SF1">
    <property type="entry name" value="ASPARAGINE SYNTHETASE"/>
    <property type="match status" value="1"/>
</dbReference>
<keyword evidence="4 6" id="KW-0315">Glutamine amidotransferase</keyword>
<dbReference type="InterPro" id="IPR017932">
    <property type="entry name" value="GATase_2_dom"/>
</dbReference>
<evidence type="ECO:0000256" key="3">
    <source>
        <dbReference type="ARBA" id="ARBA00022840"/>
    </source>
</evidence>
<dbReference type="Pfam" id="PF00733">
    <property type="entry name" value="Asn_synthase"/>
    <property type="match status" value="1"/>
</dbReference>
<feature type="binding site" evidence="7">
    <location>
        <position position="97"/>
    </location>
    <ligand>
        <name>L-glutamine</name>
        <dbReference type="ChEBI" id="CHEBI:58359"/>
    </ligand>
</feature>
<dbReference type="InterPro" id="IPR001962">
    <property type="entry name" value="Asn_synthase"/>
</dbReference>
<dbReference type="Gene3D" id="3.40.50.620">
    <property type="entry name" value="HUPs"/>
    <property type="match status" value="1"/>
</dbReference>
<evidence type="ECO:0000313" key="11">
    <source>
        <dbReference type="Proteomes" id="UP000605784"/>
    </source>
</evidence>
<dbReference type="RefSeq" id="WP_188994627.1">
    <property type="nucleotide sequence ID" value="NZ_BMOU01000001.1"/>
</dbReference>
<comment type="caution">
    <text evidence="10">The sequence shown here is derived from an EMBL/GenBank/DDBJ whole genome shotgun (WGS) entry which is preliminary data.</text>
</comment>